<accession>A0A2P8HVU2</accession>
<dbReference type="CDD" id="cd02440">
    <property type="entry name" value="AdoMet_MTases"/>
    <property type="match status" value="1"/>
</dbReference>
<sequence>MNCFVMSTDEQIKEMVKQKYGEIALQDKAANESSCCGSGCCSTDVYNIMSDDYSALEGYNAAADLGLGCGLPTQFAHIKNGDTVIDLGAGAGNDCFIARKEAGESGKIIGIDFTPAMIEKARINAEKLQFNNVEFRQGDIERMPVSANTADVIVSNCVLNLVPNKDGVFKEILRVLKPGGHFSISDIVLEGTLPTALQQAAEMYAGCVSGAIQKEEYLGLIAANGFTGITVQKEKAIIIPDDILSTYMTATAIADFKTGHTGIYSITVYAEKPACCGPDCC</sequence>
<reference evidence="10 11" key="1">
    <citation type="submission" date="2018-03" db="EMBL/GenBank/DDBJ databases">
        <title>Genomic Encyclopedia of Archaeal and Bacterial Type Strains, Phase II (KMG-II): from individual species to whole genera.</title>
        <authorList>
            <person name="Goeker M."/>
        </authorList>
    </citation>
    <scope>NUCLEOTIDE SEQUENCE [LARGE SCALE GENOMIC DNA]</scope>
    <source>
        <strain evidence="10 11">DSM 24859</strain>
    </source>
</reference>
<evidence type="ECO:0000259" key="9">
    <source>
        <dbReference type="Pfam" id="PF13847"/>
    </source>
</evidence>
<evidence type="ECO:0000256" key="6">
    <source>
        <dbReference type="ARBA" id="ARBA00047941"/>
    </source>
</evidence>
<keyword evidence="10" id="KW-0489">Methyltransferase</keyword>
<comment type="catalytic activity">
    <reaction evidence="6">
        <text>arsenic triglutathione + [thioredoxin]-dithiol + S-adenosyl-L-methionine + 2 H2O = methylarsonous acid + [thioredoxin]-disulfide + 3 glutathione + S-adenosyl-L-homocysteine + H(+)</text>
        <dbReference type="Rhea" id="RHEA:69460"/>
        <dbReference type="Rhea" id="RHEA-COMP:10698"/>
        <dbReference type="Rhea" id="RHEA-COMP:10700"/>
        <dbReference type="ChEBI" id="CHEBI:15377"/>
        <dbReference type="ChEBI" id="CHEBI:15378"/>
        <dbReference type="ChEBI" id="CHEBI:17826"/>
        <dbReference type="ChEBI" id="CHEBI:29950"/>
        <dbReference type="ChEBI" id="CHEBI:50058"/>
        <dbReference type="ChEBI" id="CHEBI:57856"/>
        <dbReference type="ChEBI" id="CHEBI:57925"/>
        <dbReference type="ChEBI" id="CHEBI:59789"/>
        <dbReference type="ChEBI" id="CHEBI:183640"/>
        <dbReference type="EC" id="2.1.1.137"/>
    </reaction>
</comment>
<comment type="similarity">
    <text evidence="3">Belongs to the methyltransferase superfamily. Arsenite methyltransferase family.</text>
</comment>
<evidence type="ECO:0000256" key="8">
    <source>
        <dbReference type="ARBA" id="ARBA00048428"/>
    </source>
</evidence>
<name>A0A2P8HVU2_CHINA</name>
<feature type="domain" description="Methyltransferase" evidence="9">
    <location>
        <begin position="79"/>
        <end position="225"/>
    </location>
</feature>
<evidence type="ECO:0000256" key="2">
    <source>
        <dbReference type="ARBA" id="ARBA00022691"/>
    </source>
</evidence>
<dbReference type="GO" id="GO:0032259">
    <property type="term" value="P:methylation"/>
    <property type="evidence" value="ECO:0007669"/>
    <property type="project" value="UniProtKB-KW"/>
</dbReference>
<evidence type="ECO:0000313" key="11">
    <source>
        <dbReference type="Proteomes" id="UP000240971"/>
    </source>
</evidence>
<evidence type="ECO:0000256" key="7">
    <source>
        <dbReference type="ARBA" id="ARBA00047943"/>
    </source>
</evidence>
<comment type="catalytic activity">
    <reaction evidence="8">
        <text>arsenic triglutathione + 3 [thioredoxin]-dithiol + 3 S-adenosyl-L-methionine = trimethylarsine + 3 [thioredoxin]-disulfide + 3 glutathione + 3 S-adenosyl-L-homocysteine + 3 H(+)</text>
        <dbReference type="Rhea" id="RHEA:69432"/>
        <dbReference type="Rhea" id="RHEA-COMP:10698"/>
        <dbReference type="Rhea" id="RHEA-COMP:10700"/>
        <dbReference type="ChEBI" id="CHEBI:15378"/>
        <dbReference type="ChEBI" id="CHEBI:27130"/>
        <dbReference type="ChEBI" id="CHEBI:29950"/>
        <dbReference type="ChEBI" id="CHEBI:50058"/>
        <dbReference type="ChEBI" id="CHEBI:57856"/>
        <dbReference type="ChEBI" id="CHEBI:57925"/>
        <dbReference type="ChEBI" id="CHEBI:59789"/>
        <dbReference type="ChEBI" id="CHEBI:183640"/>
        <dbReference type="EC" id="2.1.1.137"/>
    </reaction>
</comment>
<dbReference type="SUPFAM" id="SSF53335">
    <property type="entry name" value="S-adenosyl-L-methionine-dependent methyltransferases"/>
    <property type="match status" value="1"/>
</dbReference>
<dbReference type="PANTHER" id="PTHR43675">
    <property type="entry name" value="ARSENITE METHYLTRANSFERASE"/>
    <property type="match status" value="1"/>
</dbReference>
<dbReference type="Pfam" id="PF13847">
    <property type="entry name" value="Methyltransf_31"/>
    <property type="match status" value="1"/>
</dbReference>
<evidence type="ECO:0000256" key="1">
    <source>
        <dbReference type="ARBA" id="ARBA00022679"/>
    </source>
</evidence>
<evidence type="ECO:0000256" key="4">
    <source>
        <dbReference type="ARBA" id="ARBA00034521"/>
    </source>
</evidence>
<dbReference type="AlphaFoldDB" id="A0A2P8HVU2"/>
<comment type="caution">
    <text evidence="10">The sequence shown here is derived from an EMBL/GenBank/DDBJ whole genome shotgun (WGS) entry which is preliminary data.</text>
</comment>
<protein>
    <recommendedName>
        <fullName evidence="5">Arsenite methyltransferase</fullName>
        <ecNumber evidence="4">2.1.1.137</ecNumber>
    </recommendedName>
</protein>
<dbReference type="InterPro" id="IPR026669">
    <property type="entry name" value="Arsenite_MeTrfase-like"/>
</dbReference>
<dbReference type="InterPro" id="IPR025714">
    <property type="entry name" value="Methyltranfer_dom"/>
</dbReference>
<evidence type="ECO:0000256" key="5">
    <source>
        <dbReference type="ARBA" id="ARBA00034545"/>
    </source>
</evidence>
<dbReference type="NCBIfam" id="NF008823">
    <property type="entry name" value="PRK11873.1"/>
    <property type="match status" value="1"/>
</dbReference>
<keyword evidence="2" id="KW-0949">S-adenosyl-L-methionine</keyword>
<keyword evidence="1 10" id="KW-0808">Transferase</keyword>
<proteinExistence type="inferred from homology"/>
<organism evidence="10 11">
    <name type="scientific">Chitinophaga niastensis</name>
    <dbReference type="NCBI Taxonomy" id="536980"/>
    <lineage>
        <taxon>Bacteria</taxon>
        <taxon>Pseudomonadati</taxon>
        <taxon>Bacteroidota</taxon>
        <taxon>Chitinophagia</taxon>
        <taxon>Chitinophagales</taxon>
        <taxon>Chitinophagaceae</taxon>
        <taxon>Chitinophaga</taxon>
    </lineage>
</organism>
<dbReference type="EMBL" id="PYAW01000001">
    <property type="protein sequence ID" value="PSL50284.1"/>
    <property type="molecule type" value="Genomic_DNA"/>
</dbReference>
<evidence type="ECO:0000256" key="3">
    <source>
        <dbReference type="ARBA" id="ARBA00034487"/>
    </source>
</evidence>
<dbReference type="GO" id="GO:0030791">
    <property type="term" value="F:arsenite methyltransferase activity"/>
    <property type="evidence" value="ECO:0007669"/>
    <property type="project" value="UniProtKB-EC"/>
</dbReference>
<gene>
    <name evidence="10" type="ORF">CLV51_1011628</name>
</gene>
<dbReference type="PANTHER" id="PTHR43675:SF8">
    <property type="entry name" value="ARSENITE METHYLTRANSFERASE"/>
    <property type="match status" value="1"/>
</dbReference>
<comment type="catalytic activity">
    <reaction evidence="7">
        <text>arsenic triglutathione + 2 [thioredoxin]-dithiol + 2 S-adenosyl-L-methionine + H2O = dimethylarsinous acid + 2 [thioredoxin]-disulfide + 3 glutathione + 2 S-adenosyl-L-homocysteine + 2 H(+)</text>
        <dbReference type="Rhea" id="RHEA:69464"/>
        <dbReference type="Rhea" id="RHEA-COMP:10698"/>
        <dbReference type="Rhea" id="RHEA-COMP:10700"/>
        <dbReference type="ChEBI" id="CHEBI:15377"/>
        <dbReference type="ChEBI" id="CHEBI:15378"/>
        <dbReference type="ChEBI" id="CHEBI:23808"/>
        <dbReference type="ChEBI" id="CHEBI:29950"/>
        <dbReference type="ChEBI" id="CHEBI:50058"/>
        <dbReference type="ChEBI" id="CHEBI:57856"/>
        <dbReference type="ChEBI" id="CHEBI:57925"/>
        <dbReference type="ChEBI" id="CHEBI:59789"/>
        <dbReference type="ChEBI" id="CHEBI:183640"/>
        <dbReference type="EC" id="2.1.1.137"/>
    </reaction>
</comment>
<dbReference type="InterPro" id="IPR029063">
    <property type="entry name" value="SAM-dependent_MTases_sf"/>
</dbReference>
<evidence type="ECO:0000313" key="10">
    <source>
        <dbReference type="EMBL" id="PSL50284.1"/>
    </source>
</evidence>
<dbReference type="Proteomes" id="UP000240971">
    <property type="component" value="Unassembled WGS sequence"/>
</dbReference>
<dbReference type="EC" id="2.1.1.137" evidence="4"/>
<dbReference type="Gene3D" id="3.40.50.150">
    <property type="entry name" value="Vaccinia Virus protein VP39"/>
    <property type="match status" value="1"/>
</dbReference>
<keyword evidence="11" id="KW-1185">Reference proteome</keyword>